<dbReference type="SMART" id="SM00267">
    <property type="entry name" value="GGDEF"/>
    <property type="match status" value="1"/>
</dbReference>
<dbReference type="PANTHER" id="PTHR45138">
    <property type="entry name" value="REGULATORY COMPONENTS OF SENSORY TRANSDUCTION SYSTEM"/>
    <property type="match status" value="1"/>
</dbReference>
<comment type="catalytic activity">
    <reaction evidence="3">
        <text>2 GTP = 3',3'-c-di-GMP + 2 diphosphate</text>
        <dbReference type="Rhea" id="RHEA:24898"/>
        <dbReference type="ChEBI" id="CHEBI:33019"/>
        <dbReference type="ChEBI" id="CHEBI:37565"/>
        <dbReference type="ChEBI" id="CHEBI:58805"/>
        <dbReference type="EC" id="2.7.7.65"/>
    </reaction>
</comment>
<dbReference type="RefSeq" id="WP_069296863.1">
    <property type="nucleotide sequence ID" value="NZ_MCRI01000041.1"/>
</dbReference>
<feature type="transmembrane region" description="Helical" evidence="4">
    <location>
        <begin position="88"/>
        <end position="111"/>
    </location>
</feature>
<evidence type="ECO:0000313" key="6">
    <source>
        <dbReference type="EMBL" id="ODN65759.1"/>
    </source>
</evidence>
<comment type="cofactor">
    <cofactor evidence="1">
        <name>Mg(2+)</name>
        <dbReference type="ChEBI" id="CHEBI:18420"/>
    </cofactor>
</comment>
<dbReference type="SUPFAM" id="SSF55073">
    <property type="entry name" value="Nucleotide cyclase"/>
    <property type="match status" value="1"/>
</dbReference>
<dbReference type="EMBL" id="MCRI01000041">
    <property type="protein sequence ID" value="ODN65759.1"/>
    <property type="molecule type" value="Genomic_DNA"/>
</dbReference>
<evidence type="ECO:0000313" key="7">
    <source>
        <dbReference type="Proteomes" id="UP000094379"/>
    </source>
</evidence>
<evidence type="ECO:0000256" key="1">
    <source>
        <dbReference type="ARBA" id="ARBA00001946"/>
    </source>
</evidence>
<dbReference type="PROSITE" id="PS50887">
    <property type="entry name" value="GGDEF"/>
    <property type="match status" value="1"/>
</dbReference>
<dbReference type="AlphaFoldDB" id="A0A1E3GNZ4"/>
<sequence length="331" mass="37657">MGFVDKLFDGSFMPHGHCLRWLPDLLFLHVTGDVLTAIAYFVIPLALIYLVKKRTDLGFNWIFIMFAAFIFLCGVTHLTSLINIWQGFYYIEGIAKFTTGLVSIFTAIMIWRLMPKALAIPSNEEFRSKNEALLRVQHELLEANQSLELRVLDRTKELERIAHTDSLTGITNRRGLMDSLTVEIDRAERYQHKLSLLMVDLDHFKYVNDEYGHLTGDAVLIESANILSQACRSTDVLGRYGGEEFLLLLPETDTESARLLAERIRVDFEQHRFCQDDGVEISLTCSIGVAEFQADQSQTSLLQTVDRMLYSAKNAGRNKVVVNGYSETYPS</sequence>
<dbReference type="Pfam" id="PF00990">
    <property type="entry name" value="GGDEF"/>
    <property type="match status" value="1"/>
</dbReference>
<dbReference type="InterPro" id="IPR058544">
    <property type="entry name" value="ETR1_N"/>
</dbReference>
<dbReference type="PANTHER" id="PTHR45138:SF9">
    <property type="entry name" value="DIGUANYLATE CYCLASE DGCM-RELATED"/>
    <property type="match status" value="1"/>
</dbReference>
<keyword evidence="4" id="KW-0472">Membrane</keyword>
<name>A0A1E3GNZ4_9GAMM</name>
<keyword evidence="4" id="KW-0812">Transmembrane</keyword>
<dbReference type="GO" id="GO:0052621">
    <property type="term" value="F:diguanylate cyclase activity"/>
    <property type="evidence" value="ECO:0007669"/>
    <property type="project" value="UniProtKB-EC"/>
</dbReference>
<keyword evidence="6" id="KW-0808">Transferase</keyword>
<evidence type="ECO:0000256" key="3">
    <source>
        <dbReference type="ARBA" id="ARBA00034247"/>
    </source>
</evidence>
<proteinExistence type="predicted"/>
<evidence type="ECO:0000256" key="4">
    <source>
        <dbReference type="SAM" id="Phobius"/>
    </source>
</evidence>
<keyword evidence="4" id="KW-1133">Transmembrane helix</keyword>
<dbReference type="InterPro" id="IPR000160">
    <property type="entry name" value="GGDEF_dom"/>
</dbReference>
<feature type="domain" description="GGDEF" evidence="5">
    <location>
        <begin position="192"/>
        <end position="325"/>
    </location>
</feature>
<evidence type="ECO:0000256" key="2">
    <source>
        <dbReference type="ARBA" id="ARBA00012528"/>
    </source>
</evidence>
<keyword evidence="7" id="KW-1185">Reference proteome</keyword>
<feature type="transmembrane region" description="Helical" evidence="4">
    <location>
        <begin position="26"/>
        <end position="51"/>
    </location>
</feature>
<dbReference type="EC" id="2.7.7.65" evidence="2"/>
<dbReference type="Proteomes" id="UP000094379">
    <property type="component" value="Unassembled WGS sequence"/>
</dbReference>
<dbReference type="Pfam" id="PF25487">
    <property type="entry name" value="ETR1_N"/>
    <property type="match status" value="1"/>
</dbReference>
<dbReference type="CDD" id="cd01949">
    <property type="entry name" value="GGDEF"/>
    <property type="match status" value="1"/>
</dbReference>
<feature type="transmembrane region" description="Helical" evidence="4">
    <location>
        <begin position="58"/>
        <end position="82"/>
    </location>
</feature>
<dbReference type="FunFam" id="3.30.70.270:FF:000001">
    <property type="entry name" value="Diguanylate cyclase domain protein"/>
    <property type="match status" value="1"/>
</dbReference>
<dbReference type="InterPro" id="IPR050469">
    <property type="entry name" value="Diguanylate_Cyclase"/>
</dbReference>
<reference evidence="6 7" key="1">
    <citation type="submission" date="2016-07" db="EMBL/GenBank/DDBJ databases">
        <title>Draft Genome Sequence of Methylophaga muralis Bur 1.</title>
        <authorList>
            <person name="Vasilenko O.V."/>
            <person name="Doronina N.V."/>
            <person name="Shmareva M.N."/>
            <person name="Tarlachkov S.V."/>
            <person name="Mustakhimov I."/>
            <person name="Trotsenko Y.A."/>
        </authorList>
    </citation>
    <scope>NUCLEOTIDE SEQUENCE [LARGE SCALE GENOMIC DNA]</scope>
    <source>
        <strain evidence="6 7">Bur 1</strain>
    </source>
</reference>
<organism evidence="6 7">
    <name type="scientific">Methylophaga muralis</name>
    <dbReference type="NCBI Taxonomy" id="291169"/>
    <lineage>
        <taxon>Bacteria</taxon>
        <taxon>Pseudomonadati</taxon>
        <taxon>Pseudomonadota</taxon>
        <taxon>Gammaproteobacteria</taxon>
        <taxon>Thiotrichales</taxon>
        <taxon>Piscirickettsiaceae</taxon>
        <taxon>Methylophaga</taxon>
    </lineage>
</organism>
<keyword evidence="6" id="KW-0548">Nucleotidyltransferase</keyword>
<dbReference type="STRING" id="291169.A9E74_02482"/>
<accession>A0A1E3GNZ4</accession>
<evidence type="ECO:0000259" key="5">
    <source>
        <dbReference type="PROSITE" id="PS50887"/>
    </source>
</evidence>
<protein>
    <recommendedName>
        <fullName evidence="2">diguanylate cyclase</fullName>
        <ecNumber evidence="2">2.7.7.65</ecNumber>
    </recommendedName>
</protein>
<dbReference type="InterPro" id="IPR029787">
    <property type="entry name" value="Nucleotide_cyclase"/>
</dbReference>
<comment type="caution">
    <text evidence="6">The sequence shown here is derived from an EMBL/GenBank/DDBJ whole genome shotgun (WGS) entry which is preliminary data.</text>
</comment>
<dbReference type="InterPro" id="IPR043128">
    <property type="entry name" value="Rev_trsase/Diguanyl_cyclase"/>
</dbReference>
<dbReference type="NCBIfam" id="TIGR00254">
    <property type="entry name" value="GGDEF"/>
    <property type="match status" value="1"/>
</dbReference>
<dbReference type="PATRIC" id="fig|291169.3.peg.2505"/>
<gene>
    <name evidence="6" type="primary">ycdT_2</name>
    <name evidence="6" type="ORF">A9E74_02482</name>
</gene>
<dbReference type="Gene3D" id="3.30.70.270">
    <property type="match status" value="1"/>
</dbReference>